<proteinExistence type="predicted"/>
<organism evidence="2 3">
    <name type="scientific">Mycena rosella</name>
    <name type="common">Pink bonnet</name>
    <name type="synonym">Agaricus rosellus</name>
    <dbReference type="NCBI Taxonomy" id="1033263"/>
    <lineage>
        <taxon>Eukaryota</taxon>
        <taxon>Fungi</taxon>
        <taxon>Dikarya</taxon>
        <taxon>Basidiomycota</taxon>
        <taxon>Agaricomycotina</taxon>
        <taxon>Agaricomycetes</taxon>
        <taxon>Agaricomycetidae</taxon>
        <taxon>Agaricales</taxon>
        <taxon>Marasmiineae</taxon>
        <taxon>Mycenaceae</taxon>
        <taxon>Mycena</taxon>
    </lineage>
</organism>
<name>A0AAD7G8S7_MYCRO</name>
<evidence type="ECO:0000256" key="1">
    <source>
        <dbReference type="SAM" id="MobiDB-lite"/>
    </source>
</evidence>
<sequence>MSSHAGSPSPRLVYPTGQPVPMTNQPADYPASPPRPLPQTPERGSPIYGMPSRPAAPIHFTPPAPRTGSSKITLAKTPFIFDGNDKSKWNAWIEALKNYMWAYGEEFPSQKAKIAFTISLLGSHQRKSPHCNPRAPALARVLSAHPRPRNAPAQPCAPALAQAVGAYPRPQTRSARHSALPWPRDAPAQPRAPALAQAVGAYPRPQMRSAPRSAHP</sequence>
<dbReference type="AlphaFoldDB" id="A0AAD7G8S7"/>
<protein>
    <submittedName>
        <fullName evidence="2">Uncharacterized protein</fullName>
    </submittedName>
</protein>
<reference evidence="2" key="1">
    <citation type="submission" date="2023-03" db="EMBL/GenBank/DDBJ databases">
        <title>Massive genome expansion in bonnet fungi (Mycena s.s.) driven by repeated elements and novel gene families across ecological guilds.</title>
        <authorList>
            <consortium name="Lawrence Berkeley National Laboratory"/>
            <person name="Harder C.B."/>
            <person name="Miyauchi S."/>
            <person name="Viragh M."/>
            <person name="Kuo A."/>
            <person name="Thoen E."/>
            <person name="Andreopoulos B."/>
            <person name="Lu D."/>
            <person name="Skrede I."/>
            <person name="Drula E."/>
            <person name="Henrissat B."/>
            <person name="Morin E."/>
            <person name="Kohler A."/>
            <person name="Barry K."/>
            <person name="LaButti K."/>
            <person name="Morin E."/>
            <person name="Salamov A."/>
            <person name="Lipzen A."/>
            <person name="Mereny Z."/>
            <person name="Hegedus B."/>
            <person name="Baldrian P."/>
            <person name="Stursova M."/>
            <person name="Weitz H."/>
            <person name="Taylor A."/>
            <person name="Grigoriev I.V."/>
            <person name="Nagy L.G."/>
            <person name="Martin F."/>
            <person name="Kauserud H."/>
        </authorList>
    </citation>
    <scope>NUCLEOTIDE SEQUENCE</scope>
    <source>
        <strain evidence="2">CBHHK067</strain>
    </source>
</reference>
<evidence type="ECO:0000313" key="2">
    <source>
        <dbReference type="EMBL" id="KAJ7678409.1"/>
    </source>
</evidence>
<keyword evidence="3" id="KW-1185">Reference proteome</keyword>
<feature type="compositionally biased region" description="Low complexity" evidence="1">
    <location>
        <begin position="181"/>
        <end position="198"/>
    </location>
</feature>
<accession>A0AAD7G8S7</accession>
<evidence type="ECO:0000313" key="3">
    <source>
        <dbReference type="Proteomes" id="UP001221757"/>
    </source>
</evidence>
<dbReference type="EMBL" id="JARKIE010000135">
    <property type="protein sequence ID" value="KAJ7678409.1"/>
    <property type="molecule type" value="Genomic_DNA"/>
</dbReference>
<feature type="region of interest" description="Disordered" evidence="1">
    <location>
        <begin position="167"/>
        <end position="216"/>
    </location>
</feature>
<gene>
    <name evidence="2" type="ORF">B0H17DRAFT_1206864</name>
</gene>
<feature type="region of interest" description="Disordered" evidence="1">
    <location>
        <begin position="1"/>
        <end position="69"/>
    </location>
</feature>
<comment type="caution">
    <text evidence="2">The sequence shown here is derived from an EMBL/GenBank/DDBJ whole genome shotgun (WGS) entry which is preliminary data.</text>
</comment>
<dbReference type="Proteomes" id="UP001221757">
    <property type="component" value="Unassembled WGS sequence"/>
</dbReference>